<proteinExistence type="predicted"/>
<dbReference type="EMBL" id="JAIWYP010000014">
    <property type="protein sequence ID" value="KAH3707993.1"/>
    <property type="molecule type" value="Genomic_DNA"/>
</dbReference>
<sequence length="548" mass="61077">MLVIAAEFICVYVCSVFRISIAQLPFERPFYPSESLRMIPGTGSNEFASIDETGQGRFWGQYPFERPSFSNIGANFVNLNIGPDTRQQPNSFHGRVVIHGTGVFGGQSRGFNSHQHPRLSTGNARRHPNVITDRPASAVNQRQIANSLHSGNSVHSRNSIHSGNLMNTENSIQSRSLLNSVNSVHSGNSLHSRNSLNSVDAFPSGNSLHPGGLHSSVNTLRSGHGTRAQMNRSSLGLRNVRQGSNHNGMSNLNRAPIIIVRQHDQQNRLLLFRAQGNRNAPHVWSVNQQSNGLNYVTPSDYSLQTPDMNAGVHEVSVQPLPFPGERNEAIDYRTDVRRIPLGAGSHGPRAQESVSLTLPFERLSLRYPQFLETQRNKQHSNIPPGLNLIGRRREPRVRESKNHVRVPYRRVYTEDDDDDDDDRPTGFADRRARLISEIGTSMRLAEMLQIDMNTLGYHEEPVNSVGSRSHDTMRMRTDIDRLDPVVKVTAPELADFTAETIQVSKIPGGKYNVDNESSNELMFGEERLSNNNNVLHKQSVNASDSRSG</sequence>
<organism evidence="2 3">
    <name type="scientific">Dreissena polymorpha</name>
    <name type="common">Zebra mussel</name>
    <name type="synonym">Mytilus polymorpha</name>
    <dbReference type="NCBI Taxonomy" id="45954"/>
    <lineage>
        <taxon>Eukaryota</taxon>
        <taxon>Metazoa</taxon>
        <taxon>Spiralia</taxon>
        <taxon>Lophotrochozoa</taxon>
        <taxon>Mollusca</taxon>
        <taxon>Bivalvia</taxon>
        <taxon>Autobranchia</taxon>
        <taxon>Heteroconchia</taxon>
        <taxon>Euheterodonta</taxon>
        <taxon>Imparidentia</taxon>
        <taxon>Neoheterodontei</taxon>
        <taxon>Myida</taxon>
        <taxon>Dreissenoidea</taxon>
        <taxon>Dreissenidae</taxon>
        <taxon>Dreissena</taxon>
    </lineage>
</organism>
<keyword evidence="3" id="KW-1185">Reference proteome</keyword>
<name>A0A9D3YV86_DREPO</name>
<dbReference type="AlphaFoldDB" id="A0A9D3YV86"/>
<feature type="region of interest" description="Disordered" evidence="1">
    <location>
        <begin position="372"/>
        <end position="402"/>
    </location>
</feature>
<accession>A0A9D3YV86</accession>
<evidence type="ECO:0000313" key="3">
    <source>
        <dbReference type="Proteomes" id="UP000828390"/>
    </source>
</evidence>
<comment type="caution">
    <text evidence="2">The sequence shown here is derived from an EMBL/GenBank/DDBJ whole genome shotgun (WGS) entry which is preliminary data.</text>
</comment>
<reference evidence="2" key="1">
    <citation type="journal article" date="2019" name="bioRxiv">
        <title>The Genome of the Zebra Mussel, Dreissena polymorpha: A Resource for Invasive Species Research.</title>
        <authorList>
            <person name="McCartney M.A."/>
            <person name="Auch B."/>
            <person name="Kono T."/>
            <person name="Mallez S."/>
            <person name="Zhang Y."/>
            <person name="Obille A."/>
            <person name="Becker A."/>
            <person name="Abrahante J.E."/>
            <person name="Garbe J."/>
            <person name="Badalamenti J.P."/>
            <person name="Herman A."/>
            <person name="Mangelson H."/>
            <person name="Liachko I."/>
            <person name="Sullivan S."/>
            <person name="Sone E.D."/>
            <person name="Koren S."/>
            <person name="Silverstein K.A.T."/>
            <person name="Beckman K.B."/>
            <person name="Gohl D.M."/>
        </authorList>
    </citation>
    <scope>NUCLEOTIDE SEQUENCE</scope>
    <source>
        <strain evidence="2">Duluth1</strain>
        <tissue evidence="2">Whole animal</tissue>
    </source>
</reference>
<reference evidence="2" key="2">
    <citation type="submission" date="2020-11" db="EMBL/GenBank/DDBJ databases">
        <authorList>
            <person name="McCartney M.A."/>
            <person name="Auch B."/>
            <person name="Kono T."/>
            <person name="Mallez S."/>
            <person name="Becker A."/>
            <person name="Gohl D.M."/>
            <person name="Silverstein K.A.T."/>
            <person name="Koren S."/>
            <person name="Bechman K.B."/>
            <person name="Herman A."/>
            <person name="Abrahante J.E."/>
            <person name="Garbe J."/>
        </authorList>
    </citation>
    <scope>NUCLEOTIDE SEQUENCE</scope>
    <source>
        <strain evidence="2">Duluth1</strain>
        <tissue evidence="2">Whole animal</tissue>
    </source>
</reference>
<dbReference type="Proteomes" id="UP000828390">
    <property type="component" value="Unassembled WGS sequence"/>
</dbReference>
<gene>
    <name evidence="2" type="ORF">DPMN_067432</name>
</gene>
<evidence type="ECO:0000313" key="2">
    <source>
        <dbReference type="EMBL" id="KAH3707993.1"/>
    </source>
</evidence>
<evidence type="ECO:0000256" key="1">
    <source>
        <dbReference type="SAM" id="MobiDB-lite"/>
    </source>
</evidence>
<protein>
    <submittedName>
        <fullName evidence="2">Uncharacterized protein</fullName>
    </submittedName>
</protein>